<name>A0ABN0ZCN4_9ACTN</name>
<dbReference type="Pfam" id="PF19086">
    <property type="entry name" value="Terpene_syn_C_2"/>
    <property type="match status" value="1"/>
</dbReference>
<dbReference type="SUPFAM" id="SSF48576">
    <property type="entry name" value="Terpenoid synthases"/>
    <property type="match status" value="1"/>
</dbReference>
<sequence length="373" mass="41029">MADGKTTDNGDLPYMIPALYMPVPVRPHAHADQVVRGVEAWLWRVGLFEVEEYRRVYRNLRLGEVFSTCHPTGNIARLIAIAPAYMLAFFADNPQTGDEHASEFLQGMTGGLLGLTPPQVIKLIADPGIDAFLTSPLAKAFLAANRPLRATTSPGKYECYITRFLEWFGAESRHAAQSRRTLDEALRHRLVTAGMPVVAAYTAIAYPELTEEDARSREAAAVWELSALTTAMHNDLYSGYTELYRDGELRPDSATGGNTIPAFAHEYGITIHQAAQRVAELADRAIAEAVRRVHVLARQQAPAVLIDYLNTALAYPATALSWYPQQMTGRYRSPGLDLSSVTVTQAPRPAATGAPGITCIDHLWNTDTTHQVR</sequence>
<gene>
    <name evidence="1" type="ORF">GCM10009544_02760</name>
</gene>
<dbReference type="EMBL" id="BAAAHB010000001">
    <property type="protein sequence ID" value="GAA0443391.1"/>
    <property type="molecule type" value="Genomic_DNA"/>
</dbReference>
<evidence type="ECO:0000313" key="1">
    <source>
        <dbReference type="EMBL" id="GAA0443391.1"/>
    </source>
</evidence>
<dbReference type="Gene3D" id="1.10.600.10">
    <property type="entry name" value="Farnesyl Diphosphate Synthase"/>
    <property type="match status" value="1"/>
</dbReference>
<evidence type="ECO:0000313" key="2">
    <source>
        <dbReference type="Proteomes" id="UP001499895"/>
    </source>
</evidence>
<comment type="caution">
    <text evidence="1">The sequence shown here is derived from an EMBL/GenBank/DDBJ whole genome shotgun (WGS) entry which is preliminary data.</text>
</comment>
<accession>A0ABN0ZCN4</accession>
<keyword evidence="2" id="KW-1185">Reference proteome</keyword>
<evidence type="ECO:0008006" key="3">
    <source>
        <dbReference type="Google" id="ProtNLM"/>
    </source>
</evidence>
<dbReference type="InterPro" id="IPR008949">
    <property type="entry name" value="Isoprenoid_synthase_dom_sf"/>
</dbReference>
<organism evidence="1 2">
    <name type="scientific">Streptomyces stramineus</name>
    <dbReference type="NCBI Taxonomy" id="173861"/>
    <lineage>
        <taxon>Bacteria</taxon>
        <taxon>Bacillati</taxon>
        <taxon>Actinomycetota</taxon>
        <taxon>Actinomycetes</taxon>
        <taxon>Kitasatosporales</taxon>
        <taxon>Streptomycetaceae</taxon>
        <taxon>Streptomyces</taxon>
    </lineage>
</organism>
<proteinExistence type="predicted"/>
<reference evidence="1 2" key="1">
    <citation type="journal article" date="2019" name="Int. J. Syst. Evol. Microbiol.">
        <title>The Global Catalogue of Microorganisms (GCM) 10K type strain sequencing project: providing services to taxonomists for standard genome sequencing and annotation.</title>
        <authorList>
            <consortium name="The Broad Institute Genomics Platform"/>
            <consortium name="The Broad Institute Genome Sequencing Center for Infectious Disease"/>
            <person name="Wu L."/>
            <person name="Ma J."/>
        </authorList>
    </citation>
    <scope>NUCLEOTIDE SEQUENCE [LARGE SCALE GENOMIC DNA]</scope>
    <source>
        <strain evidence="1 2">JCM 10649</strain>
    </source>
</reference>
<protein>
    <recommendedName>
        <fullName evidence="3">Terpene synthase</fullName>
    </recommendedName>
</protein>
<dbReference type="Proteomes" id="UP001499895">
    <property type="component" value="Unassembled WGS sequence"/>
</dbReference>